<proteinExistence type="predicted"/>
<keyword evidence="3" id="KW-0804">Transcription</keyword>
<dbReference type="InterPro" id="IPR036388">
    <property type="entry name" value="WH-like_DNA-bd_sf"/>
</dbReference>
<feature type="domain" description="HTH crp-type" evidence="5">
    <location>
        <begin position="146"/>
        <end position="209"/>
    </location>
</feature>
<organism evidence="6 7">
    <name type="scientific">Roseiflexus castenholzii (strain DSM 13941 / HLO8)</name>
    <dbReference type="NCBI Taxonomy" id="383372"/>
    <lineage>
        <taxon>Bacteria</taxon>
        <taxon>Bacillati</taxon>
        <taxon>Chloroflexota</taxon>
        <taxon>Chloroflexia</taxon>
        <taxon>Chloroflexales</taxon>
        <taxon>Roseiflexineae</taxon>
        <taxon>Roseiflexaceae</taxon>
        <taxon>Roseiflexus</taxon>
    </lineage>
</organism>
<dbReference type="eggNOG" id="COG0664">
    <property type="taxonomic scope" value="Bacteria"/>
</dbReference>
<dbReference type="InterPro" id="IPR050397">
    <property type="entry name" value="Env_Response_Regulators"/>
</dbReference>
<evidence type="ECO:0000256" key="1">
    <source>
        <dbReference type="ARBA" id="ARBA00023015"/>
    </source>
</evidence>
<dbReference type="GO" id="GO:0003700">
    <property type="term" value="F:DNA-binding transcription factor activity"/>
    <property type="evidence" value="ECO:0007669"/>
    <property type="project" value="TreeGrafter"/>
</dbReference>
<sequence length="218" mass="24165">MTTPTELRHFPLFAALDDRALADAARLMESRTYRPGEYIAYEGERPAGVYFVQRGRVRLSRTAPDGREQVLAMVGAGENFNAVAIFDSHGNLTTARAMSLVQCLILPGDALITLIRRHPDLALAMLREMAGQLRNLAVLVEDLAFRSVRERLARELLREAREGAAELTHQELAERTATVREIAGRALRQLAQEGLVRLERGRVVVLDPDGLARIGDGE</sequence>
<evidence type="ECO:0000313" key="6">
    <source>
        <dbReference type="EMBL" id="ABU56385.1"/>
    </source>
</evidence>
<dbReference type="EMBL" id="CP000804">
    <property type="protein sequence ID" value="ABU56385.1"/>
    <property type="molecule type" value="Genomic_DNA"/>
</dbReference>
<gene>
    <name evidence="6" type="ordered locus">Rcas_0252</name>
</gene>
<dbReference type="HOGENOM" id="CLU_075053_3_4_0"/>
<evidence type="ECO:0000256" key="3">
    <source>
        <dbReference type="ARBA" id="ARBA00023163"/>
    </source>
</evidence>
<dbReference type="SUPFAM" id="SSF51206">
    <property type="entry name" value="cAMP-binding domain-like"/>
    <property type="match status" value="1"/>
</dbReference>
<feature type="domain" description="Cyclic nucleotide-binding" evidence="4">
    <location>
        <begin position="12"/>
        <end position="132"/>
    </location>
</feature>
<dbReference type="RefSeq" id="WP_011997790.1">
    <property type="nucleotide sequence ID" value="NC_009767.1"/>
</dbReference>
<reference evidence="6 7" key="1">
    <citation type="submission" date="2007-08" db="EMBL/GenBank/DDBJ databases">
        <title>Complete sequence of Roseiflexus castenholzii DSM 13941.</title>
        <authorList>
            <consortium name="US DOE Joint Genome Institute"/>
            <person name="Copeland A."/>
            <person name="Lucas S."/>
            <person name="Lapidus A."/>
            <person name="Barry K."/>
            <person name="Glavina del Rio T."/>
            <person name="Dalin E."/>
            <person name="Tice H."/>
            <person name="Pitluck S."/>
            <person name="Thompson L.S."/>
            <person name="Brettin T."/>
            <person name="Bruce D."/>
            <person name="Detter J.C."/>
            <person name="Han C."/>
            <person name="Tapia R."/>
            <person name="Schmutz J."/>
            <person name="Larimer F."/>
            <person name="Land M."/>
            <person name="Hauser L."/>
            <person name="Kyrpides N."/>
            <person name="Mikhailova N."/>
            <person name="Bryant D.A."/>
            <person name="Hanada S."/>
            <person name="Tsukatani Y."/>
            <person name="Richardson P."/>
        </authorList>
    </citation>
    <scope>NUCLEOTIDE SEQUENCE [LARGE SCALE GENOMIC DNA]</scope>
    <source>
        <strain evidence="7">DSM 13941 / HLO8</strain>
    </source>
</reference>
<keyword evidence="7" id="KW-1185">Reference proteome</keyword>
<dbReference type="InterPro" id="IPR018490">
    <property type="entry name" value="cNMP-bd_dom_sf"/>
</dbReference>
<dbReference type="Gene3D" id="1.10.10.10">
    <property type="entry name" value="Winged helix-like DNA-binding domain superfamily/Winged helix DNA-binding domain"/>
    <property type="match status" value="1"/>
</dbReference>
<dbReference type="SMART" id="SM00419">
    <property type="entry name" value="HTH_CRP"/>
    <property type="match status" value="1"/>
</dbReference>
<dbReference type="PROSITE" id="PS51063">
    <property type="entry name" value="HTH_CRP_2"/>
    <property type="match status" value="1"/>
</dbReference>
<dbReference type="CDD" id="cd00038">
    <property type="entry name" value="CAP_ED"/>
    <property type="match status" value="1"/>
</dbReference>
<dbReference type="PANTHER" id="PTHR24567">
    <property type="entry name" value="CRP FAMILY TRANSCRIPTIONAL REGULATORY PROTEIN"/>
    <property type="match status" value="1"/>
</dbReference>
<evidence type="ECO:0000313" key="7">
    <source>
        <dbReference type="Proteomes" id="UP000000263"/>
    </source>
</evidence>
<dbReference type="GO" id="GO:0003677">
    <property type="term" value="F:DNA binding"/>
    <property type="evidence" value="ECO:0007669"/>
    <property type="project" value="UniProtKB-KW"/>
</dbReference>
<accession>A7NFZ8</accession>
<name>A7NFZ8_ROSCS</name>
<dbReference type="PROSITE" id="PS50042">
    <property type="entry name" value="CNMP_BINDING_3"/>
    <property type="match status" value="1"/>
</dbReference>
<dbReference type="Pfam" id="PF00027">
    <property type="entry name" value="cNMP_binding"/>
    <property type="match status" value="1"/>
</dbReference>
<dbReference type="InterPro" id="IPR012318">
    <property type="entry name" value="HTH_CRP"/>
</dbReference>
<dbReference type="GO" id="GO:0005829">
    <property type="term" value="C:cytosol"/>
    <property type="evidence" value="ECO:0007669"/>
    <property type="project" value="TreeGrafter"/>
</dbReference>
<evidence type="ECO:0000259" key="5">
    <source>
        <dbReference type="PROSITE" id="PS51063"/>
    </source>
</evidence>
<evidence type="ECO:0000256" key="2">
    <source>
        <dbReference type="ARBA" id="ARBA00023125"/>
    </source>
</evidence>
<dbReference type="Proteomes" id="UP000000263">
    <property type="component" value="Chromosome"/>
</dbReference>
<keyword evidence="1" id="KW-0805">Transcription regulation</keyword>
<dbReference type="Pfam" id="PF13545">
    <property type="entry name" value="HTH_Crp_2"/>
    <property type="match status" value="1"/>
</dbReference>
<dbReference type="InterPro" id="IPR014710">
    <property type="entry name" value="RmlC-like_jellyroll"/>
</dbReference>
<dbReference type="AlphaFoldDB" id="A7NFZ8"/>
<protein>
    <submittedName>
        <fullName evidence="6">Transcriptional regulator, Crp/Fnr family</fullName>
    </submittedName>
</protein>
<keyword evidence="2" id="KW-0238">DNA-binding</keyword>
<dbReference type="STRING" id="383372.Rcas_0252"/>
<dbReference type="SMART" id="SM00100">
    <property type="entry name" value="cNMP"/>
    <property type="match status" value="1"/>
</dbReference>
<dbReference type="Gene3D" id="2.60.120.10">
    <property type="entry name" value="Jelly Rolls"/>
    <property type="match status" value="1"/>
</dbReference>
<evidence type="ECO:0000259" key="4">
    <source>
        <dbReference type="PROSITE" id="PS50042"/>
    </source>
</evidence>
<dbReference type="SUPFAM" id="SSF46785">
    <property type="entry name" value="Winged helix' DNA-binding domain"/>
    <property type="match status" value="1"/>
</dbReference>
<dbReference type="InterPro" id="IPR036390">
    <property type="entry name" value="WH_DNA-bd_sf"/>
</dbReference>
<dbReference type="PANTHER" id="PTHR24567:SF74">
    <property type="entry name" value="HTH-TYPE TRANSCRIPTIONAL REGULATOR ARCR"/>
    <property type="match status" value="1"/>
</dbReference>
<dbReference type="KEGG" id="rca:Rcas_0252"/>
<dbReference type="InterPro" id="IPR000595">
    <property type="entry name" value="cNMP-bd_dom"/>
</dbReference>